<dbReference type="KEGG" id="rpe:RPE_4243"/>
<dbReference type="Pfam" id="PF13578">
    <property type="entry name" value="Methyltransf_24"/>
    <property type="match status" value="1"/>
</dbReference>
<dbReference type="SUPFAM" id="SSF53335">
    <property type="entry name" value="S-adenosyl-L-methionine-dependent methyltransferases"/>
    <property type="match status" value="1"/>
</dbReference>
<evidence type="ECO:0000313" key="1">
    <source>
        <dbReference type="EMBL" id="ABJ08168.1"/>
    </source>
</evidence>
<organism evidence="1">
    <name type="scientific">Rhodopseudomonas palustris (strain BisA53)</name>
    <dbReference type="NCBI Taxonomy" id="316055"/>
    <lineage>
        <taxon>Bacteria</taxon>
        <taxon>Pseudomonadati</taxon>
        <taxon>Pseudomonadota</taxon>
        <taxon>Alphaproteobacteria</taxon>
        <taxon>Hyphomicrobiales</taxon>
        <taxon>Nitrobacteraceae</taxon>
        <taxon>Rhodopseudomonas</taxon>
    </lineage>
</organism>
<reference evidence="1" key="1">
    <citation type="submission" date="2006-09" db="EMBL/GenBank/DDBJ databases">
        <title>Complete sequence of Rhodopseudomonas palustris BisA53.</title>
        <authorList>
            <consortium name="US DOE Joint Genome Institute"/>
            <person name="Copeland A."/>
            <person name="Lucas S."/>
            <person name="Lapidus A."/>
            <person name="Barry K."/>
            <person name="Detter J.C."/>
            <person name="Glavina del Rio T."/>
            <person name="Hammon N."/>
            <person name="Israni S."/>
            <person name="Dalin E."/>
            <person name="Tice H."/>
            <person name="Pitluck S."/>
            <person name="Chain P."/>
            <person name="Malfatti S."/>
            <person name="Shin M."/>
            <person name="Vergez L."/>
            <person name="Schmutz J."/>
            <person name="Larimer F."/>
            <person name="Land M."/>
            <person name="Hauser L."/>
            <person name="Pelletier D.A."/>
            <person name="Kyrpides N."/>
            <person name="Kim E."/>
            <person name="Harwood C.S."/>
            <person name="Oda Y."/>
            <person name="Richardson P."/>
        </authorList>
    </citation>
    <scope>NUCLEOTIDE SEQUENCE [LARGE SCALE GENOMIC DNA]</scope>
    <source>
        <strain evidence="1">BisA53</strain>
    </source>
</reference>
<dbReference type="EMBL" id="CP000463">
    <property type="protein sequence ID" value="ABJ08168.1"/>
    <property type="molecule type" value="Genomic_DNA"/>
</dbReference>
<gene>
    <name evidence="1" type="ordered locus">RPE_4243</name>
</gene>
<proteinExistence type="predicted"/>
<dbReference type="Gene3D" id="3.40.50.150">
    <property type="entry name" value="Vaccinia Virus protein VP39"/>
    <property type="match status" value="1"/>
</dbReference>
<name>Q07IR6_RHOP5</name>
<dbReference type="STRING" id="316055.RPE_4243"/>
<dbReference type="eggNOG" id="COG4122">
    <property type="taxonomic scope" value="Bacteria"/>
</dbReference>
<evidence type="ECO:0008006" key="2">
    <source>
        <dbReference type="Google" id="ProtNLM"/>
    </source>
</evidence>
<protein>
    <recommendedName>
        <fullName evidence="2">Class I SAM-dependent methyltransferase</fullName>
    </recommendedName>
</protein>
<dbReference type="HOGENOM" id="CLU_102911_0_0_5"/>
<accession>Q07IR6</accession>
<sequence>MALLPGQQSPSLPQSLIENCRFCADRLVLIERLPRGGEIAEIGCLRGEFSRDILRIASPHRLHLFDIDFAPLADDVRQDARVSLHEGASPASLAVIPDGTLDWAYIDADHSYAAVVRDAAAAARKVKPGGYLVFNDFAHVDPFMGRYGVHRAVVEFAVQHRWDIVFFAYETNAVYDIALQRPAGNGELAW</sequence>
<dbReference type="InterPro" id="IPR029063">
    <property type="entry name" value="SAM-dependent_MTases_sf"/>
</dbReference>
<dbReference type="AlphaFoldDB" id="Q07IR6"/>